<dbReference type="AlphaFoldDB" id="A0AAV2S4P8"/>
<dbReference type="GO" id="GO:0005615">
    <property type="term" value="C:extracellular space"/>
    <property type="evidence" value="ECO:0007669"/>
    <property type="project" value="TreeGrafter"/>
</dbReference>
<dbReference type="Gene3D" id="3.40.50.1820">
    <property type="entry name" value="alpha/beta hydrolase"/>
    <property type="match status" value="1"/>
</dbReference>
<dbReference type="InterPro" id="IPR000734">
    <property type="entry name" value="TAG_lipase"/>
</dbReference>
<feature type="compositionally biased region" description="Basic residues" evidence="1">
    <location>
        <begin position="21"/>
        <end position="30"/>
    </location>
</feature>
<protein>
    <submittedName>
        <fullName evidence="2">Uncharacterized protein</fullName>
    </submittedName>
</protein>
<dbReference type="Proteomes" id="UP001497623">
    <property type="component" value="Unassembled WGS sequence"/>
</dbReference>
<dbReference type="EMBL" id="CAXKWB010046909">
    <property type="protein sequence ID" value="CAL4164465.1"/>
    <property type="molecule type" value="Genomic_DNA"/>
</dbReference>
<dbReference type="PANTHER" id="PTHR11610:SF173">
    <property type="entry name" value="LIPASE DOMAIN-CONTAINING PROTEIN-RELATED"/>
    <property type="match status" value="1"/>
</dbReference>
<dbReference type="SUPFAM" id="SSF53474">
    <property type="entry name" value="alpha/beta-Hydrolases"/>
    <property type="match status" value="1"/>
</dbReference>
<feature type="non-terminal residue" evidence="2">
    <location>
        <position position="1"/>
    </location>
</feature>
<dbReference type="InterPro" id="IPR029058">
    <property type="entry name" value="AB_hydrolase_fold"/>
</dbReference>
<keyword evidence="3" id="KW-1185">Reference proteome</keyword>
<reference evidence="2 3" key="1">
    <citation type="submission" date="2024-05" db="EMBL/GenBank/DDBJ databases">
        <authorList>
            <person name="Wallberg A."/>
        </authorList>
    </citation>
    <scope>NUCLEOTIDE SEQUENCE [LARGE SCALE GENOMIC DNA]</scope>
</reference>
<name>A0AAV2S4P8_MEGNR</name>
<evidence type="ECO:0000313" key="2">
    <source>
        <dbReference type="EMBL" id="CAL4164465.1"/>
    </source>
</evidence>
<feature type="region of interest" description="Disordered" evidence="1">
    <location>
        <begin position="16"/>
        <end position="50"/>
    </location>
</feature>
<sequence>INENLGHADFWPNGGEYQPVCRKKKNRRSAQRSDNQTSNHRTLQLKSQNSLNLTATGEPLSGEIGCDHEMAYIYFMESITYKTDGTYFLARPCKNWTTYTNGLCSCGDYAQYMGYNSFNG</sequence>
<comment type="caution">
    <text evidence="2">The sequence shown here is derived from an EMBL/GenBank/DDBJ whole genome shotgun (WGS) entry which is preliminary data.</text>
</comment>
<accession>A0AAV2S4P8</accession>
<dbReference type="PANTHER" id="PTHR11610">
    <property type="entry name" value="LIPASE"/>
    <property type="match status" value="1"/>
</dbReference>
<feature type="compositionally biased region" description="Polar residues" evidence="1">
    <location>
        <begin position="32"/>
        <end position="50"/>
    </location>
</feature>
<dbReference type="GO" id="GO:0016042">
    <property type="term" value="P:lipid catabolic process"/>
    <property type="evidence" value="ECO:0007669"/>
    <property type="project" value="TreeGrafter"/>
</dbReference>
<organism evidence="2 3">
    <name type="scientific">Meganyctiphanes norvegica</name>
    <name type="common">Northern krill</name>
    <name type="synonym">Thysanopoda norvegica</name>
    <dbReference type="NCBI Taxonomy" id="48144"/>
    <lineage>
        <taxon>Eukaryota</taxon>
        <taxon>Metazoa</taxon>
        <taxon>Ecdysozoa</taxon>
        <taxon>Arthropoda</taxon>
        <taxon>Crustacea</taxon>
        <taxon>Multicrustacea</taxon>
        <taxon>Malacostraca</taxon>
        <taxon>Eumalacostraca</taxon>
        <taxon>Eucarida</taxon>
        <taxon>Euphausiacea</taxon>
        <taxon>Euphausiidae</taxon>
        <taxon>Meganyctiphanes</taxon>
    </lineage>
</organism>
<dbReference type="GO" id="GO:0016298">
    <property type="term" value="F:lipase activity"/>
    <property type="evidence" value="ECO:0007669"/>
    <property type="project" value="InterPro"/>
</dbReference>
<evidence type="ECO:0000313" key="3">
    <source>
        <dbReference type="Proteomes" id="UP001497623"/>
    </source>
</evidence>
<feature type="non-terminal residue" evidence="2">
    <location>
        <position position="120"/>
    </location>
</feature>
<evidence type="ECO:0000256" key="1">
    <source>
        <dbReference type="SAM" id="MobiDB-lite"/>
    </source>
</evidence>
<proteinExistence type="predicted"/>
<gene>
    <name evidence="2" type="ORF">MNOR_LOCUS33140</name>
</gene>